<dbReference type="RefSeq" id="WP_155437865.1">
    <property type="nucleotide sequence ID" value="NZ_WNLA01000002.1"/>
</dbReference>
<dbReference type="AlphaFoldDB" id="A0A6L6PW46"/>
<feature type="transmembrane region" description="Helical" evidence="1">
    <location>
        <begin position="287"/>
        <end position="305"/>
    </location>
</feature>
<organism evidence="3 4">
    <name type="scientific">Pseudoduganella ginsengisoli</name>
    <dbReference type="NCBI Taxonomy" id="1462440"/>
    <lineage>
        <taxon>Bacteria</taxon>
        <taxon>Pseudomonadati</taxon>
        <taxon>Pseudomonadota</taxon>
        <taxon>Betaproteobacteria</taxon>
        <taxon>Burkholderiales</taxon>
        <taxon>Oxalobacteraceae</taxon>
        <taxon>Telluria group</taxon>
        <taxon>Pseudoduganella</taxon>
    </lineage>
</organism>
<keyword evidence="1" id="KW-0812">Transmembrane</keyword>
<protein>
    <submittedName>
        <fullName evidence="3">Acyltransferase family protein</fullName>
    </submittedName>
</protein>
<gene>
    <name evidence="3" type="ORF">GM668_05075</name>
</gene>
<feature type="transmembrane region" description="Helical" evidence="1">
    <location>
        <begin position="181"/>
        <end position="205"/>
    </location>
</feature>
<name>A0A6L6PW46_9BURK</name>
<comment type="caution">
    <text evidence="3">The sequence shown here is derived from an EMBL/GenBank/DDBJ whole genome shotgun (WGS) entry which is preliminary data.</text>
</comment>
<accession>A0A6L6PW46</accession>
<dbReference type="InterPro" id="IPR002656">
    <property type="entry name" value="Acyl_transf_3_dom"/>
</dbReference>
<sequence>MHSSQQRLYFLDWIRIAAFFLLVLYHTGMYYVNWDWHVKSPHASDTIEAFMMLSSPWRMSLLFLVSGVAAAFLLNKAGAGAFARQRSVRLLVPLVFGMLVIVPPQPYFEVVEKVAYQGSYLDFMKLYVNAYHGFCRGTDCLTLPTWNHLWFLPYLWVYCLLLAALAAVLGRPRWQQLGTSVANAMSGWKLVVLPVAILAIGRLALLNKFPHTNNLVWDWHNHATYFPIFMLGAMVAFHGALWQRMENIRFGALGTALGGWAFLMSYYAITDQMPPGQIGLWQDAQRVLYALVQWSAILAVCGFGHRHLQFDSAKRRYLTEAVFPVYILHQTLIIVFSQLIKPAHHGPVLEAVLLIVMTLSASFGIFEVVRRIPLLRPLFGLGRAARPVQAVPAATQAAA</sequence>
<dbReference type="Pfam" id="PF01757">
    <property type="entry name" value="Acyl_transf_3"/>
    <property type="match status" value="1"/>
</dbReference>
<evidence type="ECO:0000256" key="1">
    <source>
        <dbReference type="SAM" id="Phobius"/>
    </source>
</evidence>
<feature type="transmembrane region" description="Helical" evidence="1">
    <location>
        <begin position="151"/>
        <end position="169"/>
    </location>
</feature>
<evidence type="ECO:0000313" key="4">
    <source>
        <dbReference type="Proteomes" id="UP000484015"/>
    </source>
</evidence>
<keyword evidence="1" id="KW-1133">Transmembrane helix</keyword>
<dbReference type="EMBL" id="WNLA01000002">
    <property type="protein sequence ID" value="MTW01456.1"/>
    <property type="molecule type" value="Genomic_DNA"/>
</dbReference>
<keyword evidence="3" id="KW-0808">Transferase</keyword>
<evidence type="ECO:0000259" key="2">
    <source>
        <dbReference type="Pfam" id="PF01757"/>
    </source>
</evidence>
<dbReference type="PANTHER" id="PTHR36927:SF3">
    <property type="entry name" value="GLUCANS BIOSYNTHESIS PROTEIN C"/>
    <property type="match status" value="1"/>
</dbReference>
<feature type="transmembrane region" description="Helical" evidence="1">
    <location>
        <begin position="57"/>
        <end position="75"/>
    </location>
</feature>
<keyword evidence="3" id="KW-0012">Acyltransferase</keyword>
<dbReference type="InterPro" id="IPR050623">
    <property type="entry name" value="Glucan_succinyl_AcylTrfase"/>
</dbReference>
<dbReference type="Proteomes" id="UP000484015">
    <property type="component" value="Unassembled WGS sequence"/>
</dbReference>
<keyword evidence="4" id="KW-1185">Reference proteome</keyword>
<dbReference type="PANTHER" id="PTHR36927">
    <property type="entry name" value="BLR4337 PROTEIN"/>
    <property type="match status" value="1"/>
</dbReference>
<feature type="transmembrane region" description="Helical" evidence="1">
    <location>
        <begin position="250"/>
        <end position="267"/>
    </location>
</feature>
<feature type="domain" description="Acyltransferase 3" evidence="2">
    <location>
        <begin position="9"/>
        <end position="365"/>
    </location>
</feature>
<feature type="transmembrane region" description="Helical" evidence="1">
    <location>
        <begin position="317"/>
        <end position="339"/>
    </location>
</feature>
<feature type="transmembrane region" description="Helical" evidence="1">
    <location>
        <begin position="351"/>
        <end position="369"/>
    </location>
</feature>
<dbReference type="OrthoDB" id="9809782at2"/>
<evidence type="ECO:0000313" key="3">
    <source>
        <dbReference type="EMBL" id="MTW01456.1"/>
    </source>
</evidence>
<feature type="transmembrane region" description="Helical" evidence="1">
    <location>
        <begin position="87"/>
        <end position="104"/>
    </location>
</feature>
<reference evidence="3 4" key="1">
    <citation type="submission" date="2019-11" db="EMBL/GenBank/DDBJ databases">
        <title>Type strains purchased from KCTC, JCM and DSMZ.</title>
        <authorList>
            <person name="Lu H."/>
        </authorList>
    </citation>
    <scope>NUCLEOTIDE SEQUENCE [LARGE SCALE GENOMIC DNA]</scope>
    <source>
        <strain evidence="3 4">KCTC 42409</strain>
    </source>
</reference>
<feature type="transmembrane region" description="Helical" evidence="1">
    <location>
        <begin position="225"/>
        <end position="243"/>
    </location>
</feature>
<proteinExistence type="predicted"/>
<dbReference type="GO" id="GO:0016747">
    <property type="term" value="F:acyltransferase activity, transferring groups other than amino-acyl groups"/>
    <property type="evidence" value="ECO:0007669"/>
    <property type="project" value="InterPro"/>
</dbReference>
<keyword evidence="1" id="KW-0472">Membrane</keyword>
<feature type="transmembrane region" description="Helical" evidence="1">
    <location>
        <begin position="12"/>
        <end position="32"/>
    </location>
</feature>